<dbReference type="Gene3D" id="1.10.10.1210">
    <property type="entry name" value="MAGE homology domain, winged helix WH2 motif"/>
    <property type="match status" value="1"/>
</dbReference>
<reference evidence="3" key="3">
    <citation type="submission" date="2012-09" db="EMBL/GenBank/DDBJ databases">
        <authorList>
            <consortium name="VectorBase"/>
        </authorList>
    </citation>
    <scope>NUCLEOTIDE SEQUENCE</scope>
    <source>
        <strain evidence="3">Liverpool</strain>
    </source>
</reference>
<reference evidence="3" key="1">
    <citation type="submission" date="2005-10" db="EMBL/GenBank/DDBJ databases">
        <authorList>
            <person name="Loftus B.J."/>
            <person name="Nene V.M."/>
            <person name="Hannick L.I."/>
            <person name="Bidwell S."/>
            <person name="Haas B."/>
            <person name="Amedeo P."/>
            <person name="Orvis J."/>
            <person name="Wortman J.R."/>
            <person name="White O.R."/>
            <person name="Salzberg S."/>
            <person name="Shumway M."/>
            <person name="Koo H."/>
            <person name="Zhao Y."/>
            <person name="Holmes M."/>
            <person name="Miller J."/>
            <person name="Schatz M."/>
            <person name="Pop M."/>
            <person name="Pai G."/>
            <person name="Utterback T."/>
            <person name="Rogers Y.-H."/>
            <person name="Kravitz S."/>
            <person name="Fraser C.M."/>
        </authorList>
    </citation>
    <scope>NUCLEOTIDE SEQUENCE</scope>
    <source>
        <strain evidence="3">Liverpool</strain>
    </source>
</reference>
<dbReference type="PROSITE" id="PS50838">
    <property type="entry name" value="MAGE"/>
    <property type="match status" value="1"/>
</dbReference>
<dbReference type="EMBL" id="CH477759">
    <property type="protein sequence ID" value="EAT36535.1"/>
    <property type="molecule type" value="Genomic_DNA"/>
</dbReference>
<dbReference type="FunFam" id="1.10.10.1210:FF:000001">
    <property type="entry name" value="melanoma-associated antigen D1"/>
    <property type="match status" value="1"/>
</dbReference>
<dbReference type="HOGENOM" id="CLU_039582_2_1_1"/>
<dbReference type="Proteomes" id="UP000682892">
    <property type="component" value="Unassembled WGS sequence"/>
</dbReference>
<dbReference type="PANTHER" id="PTHR11736:SF14">
    <property type="entry name" value="NSE3 HOMOLOG, SMC5-SMC6 COMPLEX COMPONENT"/>
    <property type="match status" value="1"/>
</dbReference>
<dbReference type="SMART" id="SM01373">
    <property type="entry name" value="MAGE"/>
    <property type="match status" value="1"/>
</dbReference>
<dbReference type="KEGG" id="aag:5574740"/>
<protein>
    <submittedName>
        <fullName evidence="3">AAEL011383-PA</fullName>
    </submittedName>
</protein>
<evidence type="ECO:0000313" key="4">
    <source>
        <dbReference type="Proteomes" id="UP000682892"/>
    </source>
</evidence>
<dbReference type="CTD" id="40860"/>
<dbReference type="AlphaFoldDB" id="A0A1S4FT63"/>
<evidence type="ECO:0000313" key="3">
    <source>
        <dbReference type="EMBL" id="EAT36535.1"/>
    </source>
</evidence>
<dbReference type="InterPro" id="IPR002190">
    <property type="entry name" value="MHD_dom"/>
</dbReference>
<dbReference type="InterPro" id="IPR041899">
    <property type="entry name" value="MAGE_WH2"/>
</dbReference>
<accession>A0A1S4FT63</accession>
<dbReference type="Gene3D" id="1.10.10.1200">
    <property type="entry name" value="MAGE homology domain, winged helix WH1 motif"/>
    <property type="match status" value="1"/>
</dbReference>
<dbReference type="GO" id="GO:0005634">
    <property type="term" value="C:nucleus"/>
    <property type="evidence" value="ECO:0007669"/>
    <property type="project" value="TreeGrafter"/>
</dbReference>
<dbReference type="InterPro" id="IPR037445">
    <property type="entry name" value="MAGE"/>
</dbReference>
<reference evidence="3" key="2">
    <citation type="journal article" date="2007" name="Science">
        <title>Genome sequence of Aedes aegypti, a major arbovirus vector.</title>
        <authorList>
            <person name="Nene V."/>
            <person name="Wortman J.R."/>
            <person name="Lawson D."/>
            <person name="Haas B."/>
            <person name="Kodira C."/>
            <person name="Tu Z.J."/>
            <person name="Loftus B."/>
            <person name="Xi Z."/>
            <person name="Megy K."/>
            <person name="Grabherr M."/>
            <person name="Ren Q."/>
            <person name="Zdobnov E.M."/>
            <person name="Lobo N.F."/>
            <person name="Campbell K.S."/>
            <person name="Brown S.E."/>
            <person name="Bonaldo M.F."/>
            <person name="Zhu J."/>
            <person name="Sinkins S.P."/>
            <person name="Hogenkamp D.G."/>
            <person name="Amedeo P."/>
            <person name="Arensburger P."/>
            <person name="Atkinson P.W."/>
            <person name="Bidwell S."/>
            <person name="Biedler J."/>
            <person name="Birney E."/>
            <person name="Bruggner R.V."/>
            <person name="Costas J."/>
            <person name="Coy M.R."/>
            <person name="Crabtree J."/>
            <person name="Crawford M."/>
            <person name="Debruyn B."/>
            <person name="Decaprio D."/>
            <person name="Eiglmeier K."/>
            <person name="Eisenstadt E."/>
            <person name="El-Dorry H."/>
            <person name="Gelbart W.M."/>
            <person name="Gomes S.L."/>
            <person name="Hammond M."/>
            <person name="Hannick L.I."/>
            <person name="Hogan J.R."/>
            <person name="Holmes M.H."/>
            <person name="Jaffe D."/>
            <person name="Johnston J.S."/>
            <person name="Kennedy R.C."/>
            <person name="Koo H."/>
            <person name="Kravitz S."/>
            <person name="Kriventseva E.V."/>
            <person name="Kulp D."/>
            <person name="Labutti K."/>
            <person name="Lee E."/>
            <person name="Li S."/>
            <person name="Lovin D.D."/>
            <person name="Mao C."/>
            <person name="Mauceli E."/>
            <person name="Menck C.F."/>
            <person name="Miller J.R."/>
            <person name="Montgomery P."/>
            <person name="Mori A."/>
            <person name="Nascimento A.L."/>
            <person name="Naveira H.F."/>
            <person name="Nusbaum C."/>
            <person name="O'leary S."/>
            <person name="Orvis J."/>
            <person name="Pertea M."/>
            <person name="Quesneville H."/>
            <person name="Reidenbach K.R."/>
            <person name="Rogers Y.H."/>
            <person name="Roth C.W."/>
            <person name="Schneider J.R."/>
            <person name="Schatz M."/>
            <person name="Shumway M."/>
            <person name="Stanke M."/>
            <person name="Stinson E.O."/>
            <person name="Tubio J.M."/>
            <person name="Vanzee J.P."/>
            <person name="Verjovski-Almeida S."/>
            <person name="Werner D."/>
            <person name="White O."/>
            <person name="Wyder S."/>
            <person name="Zeng Q."/>
            <person name="Zhao Q."/>
            <person name="Zhao Y."/>
            <person name="Hill C.A."/>
            <person name="Raikhel A.S."/>
            <person name="Soares M.B."/>
            <person name="Knudson D.L."/>
            <person name="Lee N.H."/>
            <person name="Galagan J."/>
            <person name="Salzberg S.L."/>
            <person name="Paulsen I.T."/>
            <person name="Dimopoulos G."/>
            <person name="Collins F.H."/>
            <person name="Birren B."/>
            <person name="Fraser-Liggett C.M."/>
            <person name="Severson D.W."/>
        </authorList>
    </citation>
    <scope>NUCLEOTIDE SEQUENCE [LARGE SCALE GENOMIC DNA]</scope>
    <source>
        <strain evidence="3">Liverpool</strain>
    </source>
</reference>
<dbReference type="OrthoDB" id="10266706at2759"/>
<proteinExistence type="predicted"/>
<dbReference type="OMA" id="TNPPEYE"/>
<gene>
    <name evidence="3" type="ORF">AaeL_AAEL011383</name>
</gene>
<dbReference type="PANTHER" id="PTHR11736">
    <property type="entry name" value="MELANOMA-ASSOCIATED ANTIGEN MAGE ANTIGEN"/>
    <property type="match status" value="1"/>
</dbReference>
<evidence type="ECO:0000256" key="1">
    <source>
        <dbReference type="SAM" id="MobiDB-lite"/>
    </source>
</evidence>
<sequence length="274" mass="30683">MPRSSGTLSQSQSSVAKVPRSGRAGPSQSQSQTQARPSGSQQVAAGPSQQENGSDDADLDQMVINMVKTILNLSANKHLIKKPDLVKNALAGNSRLFPKIIDQVTNELAEVYGYKLIETDRNKSYILVSTVTCGSVLDMNEDYRQKYTLLYLILGYIFMKNGDIPEESLWDFLAKLNITDDEEHSFFGDVRKLVQETFVKQAYLVRTKQVVEGMNDDRYFYGWGVRAEHELSKCDILESICKLMGKPSICYITQHTKAYGLNDDPDDSMDNTQG</sequence>
<feature type="compositionally biased region" description="Low complexity" evidence="1">
    <location>
        <begin position="1"/>
        <end position="14"/>
    </location>
</feature>
<organism evidence="3 4">
    <name type="scientific">Aedes aegypti</name>
    <name type="common">Yellowfever mosquito</name>
    <name type="synonym">Culex aegypti</name>
    <dbReference type="NCBI Taxonomy" id="7159"/>
    <lineage>
        <taxon>Eukaryota</taxon>
        <taxon>Metazoa</taxon>
        <taxon>Ecdysozoa</taxon>
        <taxon>Arthropoda</taxon>
        <taxon>Hexapoda</taxon>
        <taxon>Insecta</taxon>
        <taxon>Pterygota</taxon>
        <taxon>Neoptera</taxon>
        <taxon>Endopterygota</taxon>
        <taxon>Diptera</taxon>
        <taxon>Nematocera</taxon>
        <taxon>Culicoidea</taxon>
        <taxon>Culicidae</taxon>
        <taxon>Culicinae</taxon>
        <taxon>Aedini</taxon>
        <taxon>Aedes</taxon>
        <taxon>Stegomyia</taxon>
    </lineage>
</organism>
<feature type="domain" description="MAGE" evidence="2">
    <location>
        <begin position="59"/>
        <end position="258"/>
    </location>
</feature>
<feature type="region of interest" description="Disordered" evidence="1">
    <location>
        <begin position="1"/>
        <end position="56"/>
    </location>
</feature>
<dbReference type="InterPro" id="IPR041898">
    <property type="entry name" value="MAGE_WH1"/>
</dbReference>
<feature type="compositionally biased region" description="Polar residues" evidence="1">
    <location>
        <begin position="26"/>
        <end position="52"/>
    </location>
</feature>
<name>A0A1S4FT63_AEDAE</name>
<evidence type="ECO:0000259" key="2">
    <source>
        <dbReference type="PROSITE" id="PS50838"/>
    </source>
</evidence>
<dbReference type="Pfam" id="PF01454">
    <property type="entry name" value="MAGE"/>
    <property type="match status" value="1"/>
</dbReference>